<organism evidence="1 2">
    <name type="scientific">Fusarium mundagurra</name>
    <dbReference type="NCBI Taxonomy" id="1567541"/>
    <lineage>
        <taxon>Eukaryota</taxon>
        <taxon>Fungi</taxon>
        <taxon>Dikarya</taxon>
        <taxon>Ascomycota</taxon>
        <taxon>Pezizomycotina</taxon>
        <taxon>Sordariomycetes</taxon>
        <taxon>Hypocreomycetidae</taxon>
        <taxon>Hypocreales</taxon>
        <taxon>Nectriaceae</taxon>
        <taxon>Fusarium</taxon>
        <taxon>Fusarium fujikuroi species complex</taxon>
    </lineage>
</organism>
<feature type="non-terminal residue" evidence="1">
    <location>
        <position position="102"/>
    </location>
</feature>
<dbReference type="OrthoDB" id="5114285at2759"/>
<reference evidence="1 2" key="1">
    <citation type="submission" date="2020-05" db="EMBL/GenBank/DDBJ databases">
        <title>Identification and distribution of gene clusters putatively required for synthesis of sphingolipid metabolism inhibitors in phylogenetically diverse species of the filamentous fungus Fusarium.</title>
        <authorList>
            <person name="Kim H.-S."/>
            <person name="Busman M."/>
            <person name="Brown D.W."/>
            <person name="Divon H."/>
            <person name="Uhlig S."/>
            <person name="Proctor R.H."/>
        </authorList>
    </citation>
    <scope>NUCLEOTIDE SEQUENCE [LARGE SCALE GENOMIC DNA]</scope>
    <source>
        <strain evidence="1 2">NRRL 66235</strain>
    </source>
</reference>
<comment type="caution">
    <text evidence="1">The sequence shown here is derived from an EMBL/GenBank/DDBJ whole genome shotgun (WGS) entry which is preliminary data.</text>
</comment>
<dbReference type="AlphaFoldDB" id="A0A8H5XLR1"/>
<name>A0A8H5XLR1_9HYPO</name>
<evidence type="ECO:0000313" key="1">
    <source>
        <dbReference type="EMBL" id="KAF5696099.1"/>
    </source>
</evidence>
<sequence length="102" mass="11382">MHETASGPTELEIIESSTPDGLALEGIMDKMYGIDCLPPRFLPAVAEFFQVSQDQLFEPKRIRLPGTRLTLNLHQAVLVYRIFLRAKEDPKSAGYCIADTMG</sequence>
<dbReference type="EMBL" id="JAAOAN010001269">
    <property type="protein sequence ID" value="KAF5696099.1"/>
    <property type="molecule type" value="Genomic_DNA"/>
</dbReference>
<proteinExistence type="predicted"/>
<gene>
    <name evidence="1" type="ORF">FMUND_15784</name>
</gene>
<accession>A0A8H5XLR1</accession>
<keyword evidence="2" id="KW-1185">Reference proteome</keyword>
<dbReference type="Proteomes" id="UP000544331">
    <property type="component" value="Unassembled WGS sequence"/>
</dbReference>
<evidence type="ECO:0000313" key="2">
    <source>
        <dbReference type="Proteomes" id="UP000544331"/>
    </source>
</evidence>
<protein>
    <submittedName>
        <fullName evidence="1">Uncharacterized protein</fullName>
    </submittedName>
</protein>